<keyword evidence="3 5" id="KW-0067">ATP-binding</keyword>
<protein>
    <submittedName>
        <fullName evidence="5">Molybdate transport system ATP-binding protein</fullName>
    </submittedName>
</protein>
<dbReference type="PANTHER" id="PTHR42781">
    <property type="entry name" value="SPERMIDINE/PUTRESCINE IMPORT ATP-BINDING PROTEIN POTA"/>
    <property type="match status" value="1"/>
</dbReference>
<keyword evidence="6" id="KW-1185">Reference proteome</keyword>
<sequence length="353" mass="39900">MSFLSVNDLHIDLGQFSLKGVSLDLKKGDYLAVMGPTGSGKTILLECIIGFYKPRQGQIFLEGRDITNEKPEKRRIGIVYQDYALLPHLTVFKNIEYGLKKIDAGKESRKAKIIKMAELLNISHILHRKPETLSGGEQQRTALARALVVEPKLLLMDEPLSALDPKTRHNIRSLLRKTIEKLDITVLHITHDMDDVWSMANKVAIFKNGELLQHNTREQVFNCPESSFLADFVGAVIYDGRVVSNCGGKSLVDIQGLELSVVEKVKSDPAVKVALRPENVMVFREKPTDAFERNIFEATLDDFYHEGNLCHLSYSSKGVRIPVMMMTNSFYEMDLKKDQSSFLAIRSHDLRIL</sequence>
<dbReference type="SUPFAM" id="SSF50331">
    <property type="entry name" value="MOP-like"/>
    <property type="match status" value="1"/>
</dbReference>
<evidence type="ECO:0000313" key="5">
    <source>
        <dbReference type="EMBL" id="SDK48561.1"/>
    </source>
</evidence>
<dbReference type="OrthoDB" id="9809450at2"/>
<dbReference type="STRING" id="246191.SAMN05660337_0602"/>
<dbReference type="GO" id="GO:0016887">
    <property type="term" value="F:ATP hydrolysis activity"/>
    <property type="evidence" value="ECO:0007669"/>
    <property type="project" value="InterPro"/>
</dbReference>
<evidence type="ECO:0000256" key="2">
    <source>
        <dbReference type="ARBA" id="ARBA00022741"/>
    </source>
</evidence>
<dbReference type="SUPFAM" id="SSF52540">
    <property type="entry name" value="P-loop containing nucleoside triphosphate hydrolases"/>
    <property type="match status" value="1"/>
</dbReference>
<organism evidence="5 6">
    <name type="scientific">Maridesulfovibrio ferrireducens</name>
    <dbReference type="NCBI Taxonomy" id="246191"/>
    <lineage>
        <taxon>Bacteria</taxon>
        <taxon>Pseudomonadati</taxon>
        <taxon>Thermodesulfobacteriota</taxon>
        <taxon>Desulfovibrionia</taxon>
        <taxon>Desulfovibrionales</taxon>
        <taxon>Desulfovibrionaceae</taxon>
        <taxon>Maridesulfovibrio</taxon>
    </lineage>
</organism>
<evidence type="ECO:0000256" key="3">
    <source>
        <dbReference type="ARBA" id="ARBA00022840"/>
    </source>
</evidence>
<evidence type="ECO:0000259" key="4">
    <source>
        <dbReference type="PROSITE" id="PS50893"/>
    </source>
</evidence>
<accession>A0A1G9CA71</accession>
<dbReference type="InterPro" id="IPR003593">
    <property type="entry name" value="AAA+_ATPase"/>
</dbReference>
<dbReference type="InterPro" id="IPR027417">
    <property type="entry name" value="P-loop_NTPase"/>
</dbReference>
<dbReference type="InterPro" id="IPR008995">
    <property type="entry name" value="Mo/tungstate-bd_C_term_dom"/>
</dbReference>
<dbReference type="Pfam" id="PF00005">
    <property type="entry name" value="ABC_tran"/>
    <property type="match status" value="1"/>
</dbReference>
<dbReference type="RefSeq" id="WP_092158077.1">
    <property type="nucleotide sequence ID" value="NZ_FNGA01000001.1"/>
</dbReference>
<dbReference type="Gene3D" id="3.40.50.300">
    <property type="entry name" value="P-loop containing nucleotide triphosphate hydrolases"/>
    <property type="match status" value="1"/>
</dbReference>
<reference evidence="6" key="1">
    <citation type="submission" date="2016-10" db="EMBL/GenBank/DDBJ databases">
        <authorList>
            <person name="Varghese N."/>
            <person name="Submissions S."/>
        </authorList>
    </citation>
    <scope>NUCLEOTIDE SEQUENCE [LARGE SCALE GENOMIC DNA]</scope>
    <source>
        <strain evidence="6">DSM 16995</strain>
    </source>
</reference>
<keyword evidence="1" id="KW-0813">Transport</keyword>
<name>A0A1G9CA71_9BACT</name>
<keyword evidence="2" id="KW-0547">Nucleotide-binding</keyword>
<proteinExistence type="predicted"/>
<dbReference type="GO" id="GO:0005524">
    <property type="term" value="F:ATP binding"/>
    <property type="evidence" value="ECO:0007669"/>
    <property type="project" value="UniProtKB-KW"/>
</dbReference>
<dbReference type="PANTHER" id="PTHR42781:SF7">
    <property type="entry name" value="MOLYBDENUM ABC TRANSPORTER, ATP-BINDING PROTEIN"/>
    <property type="match status" value="1"/>
</dbReference>
<evidence type="ECO:0000313" key="6">
    <source>
        <dbReference type="Proteomes" id="UP000199053"/>
    </source>
</evidence>
<dbReference type="EMBL" id="FNGA01000001">
    <property type="protein sequence ID" value="SDK48561.1"/>
    <property type="molecule type" value="Genomic_DNA"/>
</dbReference>
<gene>
    <name evidence="5" type="ORF">SAMN05660337_0602</name>
</gene>
<dbReference type="InterPro" id="IPR050093">
    <property type="entry name" value="ABC_SmlMolc_Importer"/>
</dbReference>
<feature type="domain" description="ABC transporter" evidence="4">
    <location>
        <begin position="1"/>
        <end position="233"/>
    </location>
</feature>
<dbReference type="PROSITE" id="PS50893">
    <property type="entry name" value="ABC_TRANSPORTER_2"/>
    <property type="match status" value="1"/>
</dbReference>
<evidence type="ECO:0000256" key="1">
    <source>
        <dbReference type="ARBA" id="ARBA00022448"/>
    </source>
</evidence>
<dbReference type="InterPro" id="IPR003439">
    <property type="entry name" value="ABC_transporter-like_ATP-bd"/>
</dbReference>
<dbReference type="AlphaFoldDB" id="A0A1G9CA71"/>
<dbReference type="SMART" id="SM00382">
    <property type="entry name" value="AAA"/>
    <property type="match status" value="1"/>
</dbReference>
<dbReference type="CDD" id="cd03299">
    <property type="entry name" value="ABC_ModC_like"/>
    <property type="match status" value="1"/>
</dbReference>
<dbReference type="Proteomes" id="UP000199053">
    <property type="component" value="Unassembled WGS sequence"/>
</dbReference>